<protein>
    <submittedName>
        <fullName evidence="2">PadR family transcriptional regulator</fullName>
    </submittedName>
</protein>
<dbReference type="InterPro" id="IPR036390">
    <property type="entry name" value="WH_DNA-bd_sf"/>
</dbReference>
<organism evidence="2 3">
    <name type="scientific">Candidatus Acidiferrum panamense</name>
    <dbReference type="NCBI Taxonomy" id="2741543"/>
    <lineage>
        <taxon>Bacteria</taxon>
        <taxon>Pseudomonadati</taxon>
        <taxon>Acidobacteriota</taxon>
        <taxon>Terriglobia</taxon>
        <taxon>Candidatus Acidiferrales</taxon>
        <taxon>Candidatus Acidiferrum</taxon>
    </lineage>
</organism>
<dbReference type="Proteomes" id="UP000567293">
    <property type="component" value="Unassembled WGS sequence"/>
</dbReference>
<gene>
    <name evidence="2" type="ORF">HRJ53_27065</name>
</gene>
<dbReference type="Pfam" id="PF03551">
    <property type="entry name" value="PadR"/>
    <property type="match status" value="1"/>
</dbReference>
<dbReference type="InterPro" id="IPR005149">
    <property type="entry name" value="Tscrpt_reg_PadR_N"/>
</dbReference>
<sequence length="118" mass="13750">MPEKKERYQNRIELLQGTLDLLILQTLQWGPQHGYGISVAIRNRSGEILQVDTGSLYPALHRLQKQKWIKAEWRVSENKQRAKYYQLTAAGKKQLTRERTKWSQLSDAMAGVLNPEQM</sequence>
<dbReference type="EMBL" id="JACDQQ010002620">
    <property type="protein sequence ID" value="MBA0088666.1"/>
    <property type="molecule type" value="Genomic_DNA"/>
</dbReference>
<accession>A0A7V8T052</accession>
<feature type="domain" description="Transcription regulator PadR N-terminal" evidence="1">
    <location>
        <begin position="23"/>
        <end position="96"/>
    </location>
</feature>
<comment type="caution">
    <text evidence="2">The sequence shown here is derived from an EMBL/GenBank/DDBJ whole genome shotgun (WGS) entry which is preliminary data.</text>
</comment>
<evidence type="ECO:0000259" key="1">
    <source>
        <dbReference type="Pfam" id="PF03551"/>
    </source>
</evidence>
<dbReference type="PANTHER" id="PTHR33169:SF14">
    <property type="entry name" value="TRANSCRIPTIONAL REGULATOR RV3488"/>
    <property type="match status" value="1"/>
</dbReference>
<dbReference type="PANTHER" id="PTHR33169">
    <property type="entry name" value="PADR-FAMILY TRANSCRIPTIONAL REGULATOR"/>
    <property type="match status" value="1"/>
</dbReference>
<evidence type="ECO:0000313" key="2">
    <source>
        <dbReference type="EMBL" id="MBA0088666.1"/>
    </source>
</evidence>
<dbReference type="InterPro" id="IPR036388">
    <property type="entry name" value="WH-like_DNA-bd_sf"/>
</dbReference>
<dbReference type="InterPro" id="IPR052509">
    <property type="entry name" value="Metal_resp_DNA-bind_regulator"/>
</dbReference>
<dbReference type="InterPro" id="IPR017799">
    <property type="entry name" value="Tscrpt_reg_PadR_acidobac-type"/>
</dbReference>
<dbReference type="NCBIfam" id="TIGR03433">
    <property type="entry name" value="padR_acidobact"/>
    <property type="match status" value="1"/>
</dbReference>
<name>A0A7V8T052_9BACT</name>
<dbReference type="Gene3D" id="1.10.10.10">
    <property type="entry name" value="Winged helix-like DNA-binding domain superfamily/Winged helix DNA-binding domain"/>
    <property type="match status" value="1"/>
</dbReference>
<dbReference type="AlphaFoldDB" id="A0A7V8T052"/>
<dbReference type="SUPFAM" id="SSF46785">
    <property type="entry name" value="Winged helix' DNA-binding domain"/>
    <property type="match status" value="1"/>
</dbReference>
<reference evidence="2" key="1">
    <citation type="submission" date="2020-06" db="EMBL/GenBank/DDBJ databases">
        <title>Legume-microbial interactions unlock mineral nutrients during tropical forest succession.</title>
        <authorList>
            <person name="Epihov D.Z."/>
        </authorList>
    </citation>
    <scope>NUCLEOTIDE SEQUENCE [LARGE SCALE GENOMIC DNA]</scope>
    <source>
        <strain evidence="2">Pan2503</strain>
    </source>
</reference>
<keyword evidence="3" id="KW-1185">Reference proteome</keyword>
<proteinExistence type="predicted"/>
<evidence type="ECO:0000313" key="3">
    <source>
        <dbReference type="Proteomes" id="UP000567293"/>
    </source>
</evidence>